<evidence type="ECO:0000313" key="2">
    <source>
        <dbReference type="Proteomes" id="UP000572540"/>
    </source>
</evidence>
<dbReference type="EMBL" id="JACCAU010000001">
    <property type="protein sequence ID" value="NYH13111.1"/>
    <property type="molecule type" value="Genomic_DNA"/>
</dbReference>
<name>A0A7Y9W3N5_9BURK</name>
<accession>A0A7Y9W3N5</accession>
<protein>
    <submittedName>
        <fullName evidence="1">Uncharacterized protein</fullName>
    </submittedName>
</protein>
<sequence>MRVQLDIVAGRNRFDDFGLVLFADALKVVDRFFARHHAARNRLVFLGELLHALFDLFQIFRREGTAVREVVVEAVVDHRADRDLRFRKQILHRIREQVRRGVTNDVETVGVFFGDDGERHVVIDQRGRIDQFTVDLPAERGLREAGADRGGHFGDGHRMLVLSNRTVRQTYRNHCVLRGADRRWHIQPGLKAKKNAAPLSRGRIHISCKLHWRKWSSTSVAPK</sequence>
<organism evidence="1 2">
    <name type="scientific">Paraburkholderia bryophila</name>
    <dbReference type="NCBI Taxonomy" id="420952"/>
    <lineage>
        <taxon>Bacteria</taxon>
        <taxon>Pseudomonadati</taxon>
        <taxon>Pseudomonadota</taxon>
        <taxon>Betaproteobacteria</taxon>
        <taxon>Burkholderiales</taxon>
        <taxon>Burkholderiaceae</taxon>
        <taxon>Paraburkholderia</taxon>
    </lineage>
</organism>
<dbReference type="Proteomes" id="UP000572540">
    <property type="component" value="Unassembled WGS sequence"/>
</dbReference>
<gene>
    <name evidence="1" type="ORF">GGD41_000339</name>
</gene>
<evidence type="ECO:0000313" key="1">
    <source>
        <dbReference type="EMBL" id="NYH13111.1"/>
    </source>
</evidence>
<comment type="caution">
    <text evidence="1">The sequence shown here is derived from an EMBL/GenBank/DDBJ whole genome shotgun (WGS) entry which is preliminary data.</text>
</comment>
<dbReference type="AntiFam" id="ANF00209">
    <property type="entry name" value="Shadow ORF (opposite thrS)"/>
</dbReference>
<reference evidence="1 2" key="1">
    <citation type="submission" date="2020-07" db="EMBL/GenBank/DDBJ databases">
        <title>Exploring microbial biodiversity for novel pathways involved in the catabolism of aromatic compounds derived from lignin.</title>
        <authorList>
            <person name="Elkins J."/>
        </authorList>
    </citation>
    <scope>NUCLEOTIDE SEQUENCE [LARGE SCALE GENOMIC DNA]</scope>
    <source>
        <strain evidence="1 2">H2C3B</strain>
    </source>
</reference>
<dbReference type="AlphaFoldDB" id="A0A7Y9W3N5"/>
<proteinExistence type="predicted"/>